<name>A0A8K0SI61_9HYPO</name>
<dbReference type="InterPro" id="IPR021842">
    <property type="entry name" value="DUF3435"/>
</dbReference>
<proteinExistence type="predicted"/>
<gene>
    <name evidence="3" type="ORF">B0I35DRAFT_490642</name>
</gene>
<evidence type="ECO:0000313" key="3">
    <source>
        <dbReference type="EMBL" id="KAH7308878.1"/>
    </source>
</evidence>
<sequence>MDGGVLYDVGNFIRTLGLDRSKKDKSGLYVEDLDLILHYLYVRDGFVYTHERLRVQLALILIIAGATATRPNALIGNVLYKHAEFQLFPPSPGGTRPRLGLEFSLVNVKKSAGSSKILIFGFHEEHTLLHDPVLHMLALAFADGAFLNEFSSPEQIYEIEVPSHVDRVRIPWKAKWEDRAIFRSMEGLEVSASKALKYGRTRGDLVRLGRALGYAKILQFYDIRRGSGKKLNGENQTMNHRLGDSSTYVRYYMTDLIGNDTQAIIFGGDPQTDFVNMMGRLERHGLAPTELTEEQKQEVRDSPELLECRQKMSEALELLKKQGYRSYVAAKKAGKGQDYEKQKKRLDSLRKRLESKRLQEEIAAFHKTIHGKEIAQQLNGMKPTKDALAPSTDEYELEERTEVVGLFSQAPYVTTHEELFQCRLKLVSALAQLCNRRESPRYCKAKHARSKPRANVQPQASIQLDSEVSDNVSMEEKPSGGPGSRLAGKICPFCQWRDPEVGKAQRQKRWRIDSLARHVRSQHLERITMPFRCPYNDCQAVLGTNEHFASHSSRAHGDNYPPSIVAG</sequence>
<comment type="caution">
    <text evidence="3">The sequence shown here is derived from an EMBL/GenBank/DDBJ whole genome shotgun (WGS) entry which is preliminary data.</text>
</comment>
<feature type="domain" description="C2H2-type" evidence="2">
    <location>
        <begin position="533"/>
        <end position="556"/>
    </location>
</feature>
<keyword evidence="4" id="KW-1185">Reference proteome</keyword>
<accession>A0A8K0SI61</accession>
<protein>
    <recommendedName>
        <fullName evidence="2">C2H2-type domain-containing protein</fullName>
    </recommendedName>
</protein>
<dbReference type="PANTHER" id="PTHR37535">
    <property type="entry name" value="FLUG DOMAIN PROTEIN"/>
    <property type="match status" value="1"/>
</dbReference>
<dbReference type="PROSITE" id="PS00028">
    <property type="entry name" value="ZINC_FINGER_C2H2_1"/>
    <property type="match status" value="1"/>
</dbReference>
<dbReference type="PANTHER" id="PTHR37535:SF2">
    <property type="entry name" value="FINGER DOMAIN PROTEIN, PUTATIVE (AFU_ORTHOLOGUE AFUA_6G09300)-RELATED"/>
    <property type="match status" value="1"/>
</dbReference>
<feature type="region of interest" description="Disordered" evidence="1">
    <location>
        <begin position="466"/>
        <end position="485"/>
    </location>
</feature>
<reference evidence="3" key="1">
    <citation type="journal article" date="2021" name="Nat. Commun.">
        <title>Genetic determinants of endophytism in the Arabidopsis root mycobiome.</title>
        <authorList>
            <person name="Mesny F."/>
            <person name="Miyauchi S."/>
            <person name="Thiergart T."/>
            <person name="Pickel B."/>
            <person name="Atanasova L."/>
            <person name="Karlsson M."/>
            <person name="Huettel B."/>
            <person name="Barry K.W."/>
            <person name="Haridas S."/>
            <person name="Chen C."/>
            <person name="Bauer D."/>
            <person name="Andreopoulos W."/>
            <person name="Pangilinan J."/>
            <person name="LaButti K."/>
            <person name="Riley R."/>
            <person name="Lipzen A."/>
            <person name="Clum A."/>
            <person name="Drula E."/>
            <person name="Henrissat B."/>
            <person name="Kohler A."/>
            <person name="Grigoriev I.V."/>
            <person name="Martin F.M."/>
            <person name="Hacquard S."/>
        </authorList>
    </citation>
    <scope>NUCLEOTIDE SEQUENCE</scope>
    <source>
        <strain evidence="3">MPI-CAGE-CH-0235</strain>
    </source>
</reference>
<evidence type="ECO:0000256" key="1">
    <source>
        <dbReference type="SAM" id="MobiDB-lite"/>
    </source>
</evidence>
<dbReference type="EMBL" id="JAGPNK010000014">
    <property type="protein sequence ID" value="KAH7308878.1"/>
    <property type="molecule type" value="Genomic_DNA"/>
</dbReference>
<organism evidence="3 4">
    <name type="scientific">Stachybotrys elegans</name>
    <dbReference type="NCBI Taxonomy" id="80388"/>
    <lineage>
        <taxon>Eukaryota</taxon>
        <taxon>Fungi</taxon>
        <taxon>Dikarya</taxon>
        <taxon>Ascomycota</taxon>
        <taxon>Pezizomycotina</taxon>
        <taxon>Sordariomycetes</taxon>
        <taxon>Hypocreomycetidae</taxon>
        <taxon>Hypocreales</taxon>
        <taxon>Stachybotryaceae</taxon>
        <taxon>Stachybotrys</taxon>
    </lineage>
</organism>
<dbReference type="Pfam" id="PF11917">
    <property type="entry name" value="DUF3435"/>
    <property type="match status" value="1"/>
</dbReference>
<evidence type="ECO:0000259" key="2">
    <source>
        <dbReference type="PROSITE" id="PS00028"/>
    </source>
</evidence>
<dbReference type="OrthoDB" id="4485682at2759"/>
<dbReference type="AlphaFoldDB" id="A0A8K0SI61"/>
<dbReference type="InterPro" id="IPR013087">
    <property type="entry name" value="Znf_C2H2_type"/>
</dbReference>
<evidence type="ECO:0000313" key="4">
    <source>
        <dbReference type="Proteomes" id="UP000813444"/>
    </source>
</evidence>
<dbReference type="Proteomes" id="UP000813444">
    <property type="component" value="Unassembled WGS sequence"/>
</dbReference>